<dbReference type="InterPro" id="IPR000601">
    <property type="entry name" value="PKD_dom"/>
</dbReference>
<feature type="domain" description="PKD" evidence="2">
    <location>
        <begin position="122"/>
        <end position="202"/>
    </location>
</feature>
<organism evidence="3 4">
    <name type="scientific">Gaetbulibacter aquiaggeris</name>
    <dbReference type="NCBI Taxonomy" id="1735373"/>
    <lineage>
        <taxon>Bacteria</taxon>
        <taxon>Pseudomonadati</taxon>
        <taxon>Bacteroidota</taxon>
        <taxon>Flavobacteriia</taxon>
        <taxon>Flavobacteriales</taxon>
        <taxon>Flavobacteriaceae</taxon>
        <taxon>Gaetbulibacter</taxon>
    </lineage>
</organism>
<dbReference type="Gene3D" id="2.60.40.10">
    <property type="entry name" value="Immunoglobulins"/>
    <property type="match status" value="2"/>
</dbReference>
<dbReference type="InterPro" id="IPR035986">
    <property type="entry name" value="PKD_dom_sf"/>
</dbReference>
<dbReference type="InterPro" id="IPR013783">
    <property type="entry name" value="Ig-like_fold"/>
</dbReference>
<protein>
    <submittedName>
        <fullName evidence="3">PKD domain-containing protein</fullName>
    </submittedName>
</protein>
<dbReference type="SUPFAM" id="SSF49299">
    <property type="entry name" value="PKD domain"/>
    <property type="match status" value="1"/>
</dbReference>
<evidence type="ECO:0000259" key="2">
    <source>
        <dbReference type="PROSITE" id="PS50093"/>
    </source>
</evidence>
<gene>
    <name evidence="3" type="ORF">V8G56_08725</name>
</gene>
<dbReference type="SUPFAM" id="SSF49785">
    <property type="entry name" value="Galactose-binding domain-like"/>
    <property type="match status" value="1"/>
</dbReference>
<keyword evidence="1" id="KW-0378">Hydrolase</keyword>
<dbReference type="Pfam" id="PF00801">
    <property type="entry name" value="PKD"/>
    <property type="match status" value="1"/>
</dbReference>
<dbReference type="SMART" id="SM00089">
    <property type="entry name" value="PKD"/>
    <property type="match status" value="2"/>
</dbReference>
<evidence type="ECO:0000313" key="3">
    <source>
        <dbReference type="EMBL" id="MFH6768817.1"/>
    </source>
</evidence>
<dbReference type="InterPro" id="IPR022409">
    <property type="entry name" value="PKD/Chitinase_dom"/>
</dbReference>
<dbReference type="Pfam" id="PF02018">
    <property type="entry name" value="CBM_4_9"/>
    <property type="match status" value="1"/>
</dbReference>
<dbReference type="CDD" id="cd00146">
    <property type="entry name" value="PKD"/>
    <property type="match status" value="1"/>
</dbReference>
<sequence>MKKLLLRYNPLVYLLFTLLGFLVFTSCDKDDENIQSVKKELLATASSQTTVADGGTVKFIDLSLGVKNRLWTFPGGTPATSDKPEIEVVFSEEGDVIATLEIEYVDGSKESMEFPIKVFPVLIADFSPSATRIKVGESVTFTDTSVGVPTSWSWEFEGGTPATSTEQNPTVQFNVNNPTTIKLTITRAEDGSSSEVEKVIQVGPPELCLNGDFETGTVVDWQTWNGSPFPYTAQAGGANGTNYTSIVNFEGVWGWGQIISRDFPNNKIAIENGKDYTLSMYVKADAPIRLDTFRGVNHLPTWSAAFPAGGTEEGYSEYYPISGTSLPYAITTSWTKVSIVIRIPDDGNTRTNFFPDIILGGAVNSKVYIDEISVKIVE</sequence>
<dbReference type="Proteomes" id="UP001610104">
    <property type="component" value="Unassembled WGS sequence"/>
</dbReference>
<dbReference type="Gene3D" id="2.60.120.260">
    <property type="entry name" value="Galactose-binding domain-like"/>
    <property type="match status" value="1"/>
</dbReference>
<accession>A0ABW7MPR8</accession>
<evidence type="ECO:0000313" key="4">
    <source>
        <dbReference type="Proteomes" id="UP001610104"/>
    </source>
</evidence>
<evidence type="ECO:0000256" key="1">
    <source>
        <dbReference type="ARBA" id="ARBA00022801"/>
    </source>
</evidence>
<keyword evidence="4" id="KW-1185">Reference proteome</keyword>
<dbReference type="PROSITE" id="PS50093">
    <property type="entry name" value="PKD"/>
    <property type="match status" value="1"/>
</dbReference>
<dbReference type="InterPro" id="IPR003305">
    <property type="entry name" value="CenC_carb-bd"/>
</dbReference>
<dbReference type="InterPro" id="IPR008979">
    <property type="entry name" value="Galactose-bd-like_sf"/>
</dbReference>
<dbReference type="RefSeq" id="WP_395438064.1">
    <property type="nucleotide sequence ID" value="NZ_JBAWKC010000002.1"/>
</dbReference>
<reference evidence="3 4" key="1">
    <citation type="submission" date="2024-02" db="EMBL/GenBank/DDBJ databases">
        <title>A Gaetbulibacter species isolated from tidal flats and genomic insights of their niches.</title>
        <authorList>
            <person name="Ye Y."/>
        </authorList>
    </citation>
    <scope>NUCLEOTIDE SEQUENCE [LARGE SCALE GENOMIC DNA]</scope>
    <source>
        <strain evidence="3 4">KEM-8</strain>
    </source>
</reference>
<proteinExistence type="predicted"/>
<comment type="caution">
    <text evidence="3">The sequence shown here is derived from an EMBL/GenBank/DDBJ whole genome shotgun (WGS) entry which is preliminary data.</text>
</comment>
<dbReference type="PROSITE" id="PS51257">
    <property type="entry name" value="PROKAR_LIPOPROTEIN"/>
    <property type="match status" value="1"/>
</dbReference>
<dbReference type="EMBL" id="JBAWKC010000002">
    <property type="protein sequence ID" value="MFH6768817.1"/>
    <property type="molecule type" value="Genomic_DNA"/>
</dbReference>
<name>A0ABW7MPR8_9FLAO</name>